<dbReference type="Proteomes" id="UP000003477">
    <property type="component" value="Unassembled WGS sequence"/>
</dbReference>
<organism evidence="2 3">
    <name type="scientific">Crocosphaera watsonii WH 0003</name>
    <dbReference type="NCBI Taxonomy" id="423471"/>
    <lineage>
        <taxon>Bacteria</taxon>
        <taxon>Bacillati</taxon>
        <taxon>Cyanobacteriota</taxon>
        <taxon>Cyanophyceae</taxon>
        <taxon>Oscillatoriophycideae</taxon>
        <taxon>Chroococcales</taxon>
        <taxon>Aphanothecaceae</taxon>
        <taxon>Crocosphaera</taxon>
    </lineage>
</organism>
<accession>G5J819</accession>
<dbReference type="InterPro" id="IPR011009">
    <property type="entry name" value="Kinase-like_dom_sf"/>
</dbReference>
<evidence type="ECO:0000313" key="3">
    <source>
        <dbReference type="Proteomes" id="UP000003477"/>
    </source>
</evidence>
<protein>
    <recommendedName>
        <fullName evidence="4">Gluconokinase</fullName>
    </recommendedName>
</protein>
<comment type="caution">
    <text evidence="2">The sequence shown here is derived from an EMBL/GenBank/DDBJ whole genome shotgun (WGS) entry which is preliminary data.</text>
</comment>
<proteinExistence type="predicted"/>
<dbReference type="Gene3D" id="3.40.50.300">
    <property type="entry name" value="P-loop containing nucleotide triphosphate hydrolases"/>
    <property type="match status" value="1"/>
</dbReference>
<dbReference type="EMBL" id="AESD01000534">
    <property type="protein sequence ID" value="EHJ11656.1"/>
    <property type="molecule type" value="Genomic_DNA"/>
</dbReference>
<dbReference type="PANTHER" id="PTHR43883:SF1">
    <property type="entry name" value="GLUCONOKINASE"/>
    <property type="match status" value="1"/>
</dbReference>
<feature type="coiled-coil region" evidence="1">
    <location>
        <begin position="467"/>
        <end position="494"/>
    </location>
</feature>
<gene>
    <name evidence="2" type="ORF">CWATWH0003_3604</name>
</gene>
<dbReference type="SUPFAM" id="SSF52540">
    <property type="entry name" value="P-loop containing nucleoside triphosphate hydrolases"/>
    <property type="match status" value="1"/>
</dbReference>
<dbReference type="InterPro" id="IPR027417">
    <property type="entry name" value="P-loop_NTPase"/>
</dbReference>
<evidence type="ECO:0008006" key="4">
    <source>
        <dbReference type="Google" id="ProtNLM"/>
    </source>
</evidence>
<evidence type="ECO:0000256" key="1">
    <source>
        <dbReference type="SAM" id="Coils"/>
    </source>
</evidence>
<name>G5J819_CROWT</name>
<keyword evidence="1" id="KW-0175">Coiled coil</keyword>
<evidence type="ECO:0000313" key="2">
    <source>
        <dbReference type="EMBL" id="EHJ11656.1"/>
    </source>
</evidence>
<reference evidence="2 3" key="1">
    <citation type="journal article" date="2011" name="Front. Microbiol.">
        <title>Two Strains of Crocosphaera watsonii with Highly Conserved Genomes are Distinguished by Strain-Specific Features.</title>
        <authorList>
            <person name="Bench S.R."/>
            <person name="Ilikchyan I.N."/>
            <person name="Tripp H.J."/>
            <person name="Zehr J.P."/>
        </authorList>
    </citation>
    <scope>NUCLEOTIDE SEQUENCE [LARGE SCALE GENOMIC DNA]</scope>
    <source>
        <strain evidence="2 3">WH 0003</strain>
    </source>
</reference>
<dbReference type="InterPro" id="IPR052732">
    <property type="entry name" value="Cell-binding_unc_protein"/>
</dbReference>
<dbReference type="GeneID" id="88767128"/>
<dbReference type="PANTHER" id="PTHR43883">
    <property type="entry name" value="SLR0207 PROTEIN"/>
    <property type="match status" value="1"/>
</dbReference>
<dbReference type="Pfam" id="PF13671">
    <property type="entry name" value="AAA_33"/>
    <property type="match status" value="1"/>
</dbReference>
<dbReference type="SUPFAM" id="SSF56112">
    <property type="entry name" value="Protein kinase-like (PK-like)"/>
    <property type="match status" value="1"/>
</dbReference>
<dbReference type="PATRIC" id="fig|423471.3.peg.3385"/>
<dbReference type="AlphaFoldDB" id="G5J819"/>
<dbReference type="RefSeq" id="WP_007311622.1">
    <property type="nucleotide sequence ID" value="NZ_AESD01000534.1"/>
</dbReference>
<sequence>MELSNLIKQLQNTNSYPHVVETTIKVIQTHISAIFLTGDYAYKIKKPVNFGFLDYSSMEKRQHFLNQELTMNQAIAPDIYLDVLPITIQNEQVKIGGEGEIIDYVLKMNQFPQDSLFINLFLAGKLEKHHLEELGKIVAEFHKNTKTDDYIRSFGDIEVIKKSIDENYEITDKYIGIIQTKEKYQETKNFTDSYFKLKQDYFRQRKQENKIRECHGDLHLKNICLWNNKIQLFDRIEFNEEFRYVDVMCDVAFTVMDLDARNRQDLSNIFLNTYLEHTGDWQGLQVLPVYLSRQAYVRAKVNSMILDDPNISQENHQKAQQEAKNYYHLAWKYTQQHQGKIIIMSGLSGSGKTTVAKYIAEKINGILIRSDAVRKHLGNVSLDETGNSELYSEEMNQKTYERLIKLGEIVAKEGFNLILDAKFDRHQLRKPVIEIAKKDNIFLTILSCYAPVEILSDRLSKRKGDISDATSDLLQQQKNNIQDFNEEEMSYVKKIDTTNNWKEQITEFFR</sequence>